<dbReference type="NCBIfam" id="TIGR00220">
    <property type="entry name" value="mscL"/>
    <property type="match status" value="1"/>
</dbReference>
<evidence type="ECO:0000256" key="4">
    <source>
        <dbReference type="ARBA" id="ARBA00022475"/>
    </source>
</evidence>
<keyword evidence="8 10" id="KW-0472">Membrane</keyword>
<accession>A0AAE3QV94</accession>
<keyword evidence="4 10" id="KW-1003">Cell membrane</keyword>
<dbReference type="GO" id="GO:0008381">
    <property type="term" value="F:mechanosensitive monoatomic ion channel activity"/>
    <property type="evidence" value="ECO:0007669"/>
    <property type="project" value="UniProtKB-UniRule"/>
</dbReference>
<evidence type="ECO:0000256" key="10">
    <source>
        <dbReference type="HAMAP-Rule" id="MF_00115"/>
    </source>
</evidence>
<evidence type="ECO:0000256" key="7">
    <source>
        <dbReference type="ARBA" id="ARBA00023065"/>
    </source>
</evidence>
<dbReference type="EMBL" id="JASJOS010000013">
    <property type="protein sequence ID" value="MDJ1484175.1"/>
    <property type="molecule type" value="Genomic_DNA"/>
</dbReference>
<gene>
    <name evidence="10 11" type="primary">mscL</name>
    <name evidence="11" type="ORF">QNI16_26995</name>
    <name evidence="12" type="ORF">QNI19_24515</name>
</gene>
<proteinExistence type="inferred from homology"/>
<dbReference type="InterPro" id="IPR001185">
    <property type="entry name" value="MS_channel"/>
</dbReference>
<dbReference type="SUPFAM" id="SSF81330">
    <property type="entry name" value="Gated mechanosensitive channel"/>
    <property type="match status" value="1"/>
</dbReference>
<dbReference type="Proteomes" id="UP001228581">
    <property type="component" value="Unassembled WGS sequence"/>
</dbReference>
<keyword evidence="3 10" id="KW-0813">Transport</keyword>
<comment type="caution">
    <text evidence="11">The sequence shown here is derived from an EMBL/GenBank/DDBJ whole genome shotgun (WGS) entry which is preliminary data.</text>
</comment>
<keyword evidence="6 10" id="KW-1133">Transmembrane helix</keyword>
<sequence>MGFISEFREFALKGNVIDLAVGVIIGGAFGKIIDSIVKDMIMPVVSIPGSVDFSNLYLPLSRKVQDGLEQAGGKLSLDKARELGPVLAYGSFITVAFNFIILAMIIFLMVKAINSLKRKHQDVPPPPAPPTKEEVLLTEIRDLLKAGR</sequence>
<evidence type="ECO:0000313" key="11">
    <source>
        <dbReference type="EMBL" id="MDJ1484175.1"/>
    </source>
</evidence>
<comment type="subcellular location">
    <subcellularLocation>
        <location evidence="1 10">Cell membrane</location>
        <topology evidence="1 10">Multi-pass membrane protein</topology>
    </subcellularLocation>
</comment>
<organism evidence="11 14">
    <name type="scientific">Xanthocytophaga flava</name>
    <dbReference type="NCBI Taxonomy" id="3048013"/>
    <lineage>
        <taxon>Bacteria</taxon>
        <taxon>Pseudomonadati</taxon>
        <taxon>Bacteroidota</taxon>
        <taxon>Cytophagia</taxon>
        <taxon>Cytophagales</taxon>
        <taxon>Rhodocytophagaceae</taxon>
        <taxon>Xanthocytophaga</taxon>
    </lineage>
</organism>
<evidence type="ECO:0000256" key="1">
    <source>
        <dbReference type="ARBA" id="ARBA00004651"/>
    </source>
</evidence>
<dbReference type="PANTHER" id="PTHR30266">
    <property type="entry name" value="MECHANOSENSITIVE CHANNEL MSCL"/>
    <property type="match status" value="1"/>
</dbReference>
<evidence type="ECO:0000256" key="8">
    <source>
        <dbReference type="ARBA" id="ARBA00023136"/>
    </source>
</evidence>
<dbReference type="EMBL" id="JASJOT010000019">
    <property type="protein sequence ID" value="MDJ1496123.1"/>
    <property type="molecule type" value="Genomic_DNA"/>
</dbReference>
<comment type="caution">
    <text evidence="10">Lacks conserved residue(s) required for the propagation of feature annotation.</text>
</comment>
<dbReference type="PROSITE" id="PS01327">
    <property type="entry name" value="MSCL"/>
    <property type="match status" value="1"/>
</dbReference>
<dbReference type="InterPro" id="IPR036019">
    <property type="entry name" value="MscL_channel"/>
</dbReference>
<evidence type="ECO:0000256" key="2">
    <source>
        <dbReference type="ARBA" id="ARBA00007254"/>
    </source>
</evidence>
<dbReference type="NCBIfam" id="NF010557">
    <property type="entry name" value="PRK13952.1"/>
    <property type="match status" value="1"/>
</dbReference>
<dbReference type="HAMAP" id="MF_00115">
    <property type="entry name" value="MscL"/>
    <property type="match status" value="1"/>
</dbReference>
<keyword evidence="13" id="KW-1185">Reference proteome</keyword>
<evidence type="ECO:0000256" key="6">
    <source>
        <dbReference type="ARBA" id="ARBA00022989"/>
    </source>
</evidence>
<dbReference type="GO" id="GO:0005886">
    <property type="term" value="C:plasma membrane"/>
    <property type="evidence" value="ECO:0007669"/>
    <property type="project" value="UniProtKB-SubCell"/>
</dbReference>
<dbReference type="InterPro" id="IPR019823">
    <property type="entry name" value="Mechanosensitive_channel_CS"/>
</dbReference>
<dbReference type="Pfam" id="PF01741">
    <property type="entry name" value="MscL"/>
    <property type="match status" value="1"/>
</dbReference>
<evidence type="ECO:0000313" key="13">
    <source>
        <dbReference type="Proteomes" id="UP001228581"/>
    </source>
</evidence>
<evidence type="ECO:0000256" key="5">
    <source>
        <dbReference type="ARBA" id="ARBA00022692"/>
    </source>
</evidence>
<dbReference type="Proteomes" id="UP001241110">
    <property type="component" value="Unassembled WGS sequence"/>
</dbReference>
<dbReference type="PANTHER" id="PTHR30266:SF2">
    <property type="entry name" value="LARGE-CONDUCTANCE MECHANOSENSITIVE CHANNEL"/>
    <property type="match status" value="1"/>
</dbReference>
<evidence type="ECO:0000313" key="12">
    <source>
        <dbReference type="EMBL" id="MDJ1496123.1"/>
    </source>
</evidence>
<protein>
    <recommendedName>
        <fullName evidence="10">Large-conductance mechanosensitive channel</fullName>
    </recommendedName>
</protein>
<keyword evidence="7 10" id="KW-0406">Ion transport</keyword>
<dbReference type="NCBIfam" id="NF001843">
    <property type="entry name" value="PRK00567.1-4"/>
    <property type="match status" value="1"/>
</dbReference>
<keyword evidence="5 10" id="KW-0812">Transmembrane</keyword>
<comment type="similarity">
    <text evidence="2 10">Belongs to the MscL family.</text>
</comment>
<dbReference type="InterPro" id="IPR037673">
    <property type="entry name" value="MSC/AndL"/>
</dbReference>
<dbReference type="AlphaFoldDB" id="A0AAE3QV94"/>
<comment type="subunit">
    <text evidence="10">Homopentamer.</text>
</comment>
<feature type="transmembrane region" description="Helical" evidence="10">
    <location>
        <begin position="86"/>
        <end position="110"/>
    </location>
</feature>
<evidence type="ECO:0000256" key="3">
    <source>
        <dbReference type="ARBA" id="ARBA00022448"/>
    </source>
</evidence>
<evidence type="ECO:0000256" key="9">
    <source>
        <dbReference type="ARBA" id="ARBA00023303"/>
    </source>
</evidence>
<dbReference type="PRINTS" id="PR01264">
    <property type="entry name" value="MECHCHANNEL"/>
</dbReference>
<name>A0AAE3QV94_9BACT</name>
<reference evidence="11 13" key="1">
    <citation type="submission" date="2023-05" db="EMBL/GenBank/DDBJ databases">
        <authorList>
            <person name="Zhang X."/>
        </authorList>
    </citation>
    <scope>NUCLEOTIDE SEQUENCE</scope>
    <source>
        <strain evidence="12 13">DM2B3-1</strain>
        <strain evidence="11">YF14B1</strain>
    </source>
</reference>
<dbReference type="Gene3D" id="1.10.1200.120">
    <property type="entry name" value="Large-conductance mechanosensitive channel, MscL, domain 1"/>
    <property type="match status" value="1"/>
</dbReference>
<dbReference type="RefSeq" id="WP_313985118.1">
    <property type="nucleotide sequence ID" value="NZ_JASJOR010000036.1"/>
</dbReference>
<keyword evidence="9 10" id="KW-0407">Ion channel</keyword>
<comment type="function">
    <text evidence="10">Channel that opens in response to stretch forces in the membrane lipid bilayer. May participate in the regulation of osmotic pressure changes within the cell.</text>
</comment>
<evidence type="ECO:0000313" key="14">
    <source>
        <dbReference type="Proteomes" id="UP001241110"/>
    </source>
</evidence>